<keyword evidence="2" id="KW-1185">Reference proteome</keyword>
<reference evidence="1" key="1">
    <citation type="journal article" date="2020" name="Stud. Mycol.">
        <title>101 Dothideomycetes genomes: a test case for predicting lifestyles and emergence of pathogens.</title>
        <authorList>
            <person name="Haridas S."/>
            <person name="Albert R."/>
            <person name="Binder M."/>
            <person name="Bloem J."/>
            <person name="Labutti K."/>
            <person name="Salamov A."/>
            <person name="Andreopoulos B."/>
            <person name="Baker S."/>
            <person name="Barry K."/>
            <person name="Bills G."/>
            <person name="Bluhm B."/>
            <person name="Cannon C."/>
            <person name="Castanera R."/>
            <person name="Culley D."/>
            <person name="Daum C."/>
            <person name="Ezra D."/>
            <person name="Gonzalez J."/>
            <person name="Henrissat B."/>
            <person name="Kuo A."/>
            <person name="Liang C."/>
            <person name="Lipzen A."/>
            <person name="Lutzoni F."/>
            <person name="Magnuson J."/>
            <person name="Mondo S."/>
            <person name="Nolan M."/>
            <person name="Ohm R."/>
            <person name="Pangilinan J."/>
            <person name="Park H.-J."/>
            <person name="Ramirez L."/>
            <person name="Alfaro M."/>
            <person name="Sun H."/>
            <person name="Tritt A."/>
            <person name="Yoshinaga Y."/>
            <person name="Zwiers L.-H."/>
            <person name="Turgeon B."/>
            <person name="Goodwin S."/>
            <person name="Spatafora J."/>
            <person name="Crous P."/>
            <person name="Grigoriev I."/>
        </authorList>
    </citation>
    <scope>NUCLEOTIDE SEQUENCE</scope>
    <source>
        <strain evidence="1">CBS 627.86</strain>
    </source>
</reference>
<name>A0A6A5ZU14_9PLEO</name>
<dbReference type="Proteomes" id="UP000799770">
    <property type="component" value="Unassembled WGS sequence"/>
</dbReference>
<evidence type="ECO:0000313" key="1">
    <source>
        <dbReference type="EMBL" id="KAF2122979.1"/>
    </source>
</evidence>
<dbReference type="AlphaFoldDB" id="A0A6A5ZU14"/>
<sequence length="513" mass="57849">MASEGSATPTRLQMALAIAIIKSKPEGVTIRDYICQMRDHLRQGRQPTHEEDGHLYLDAVGYWKEQYAREYEVRQRAEMRVAKLERSVELLQMRVDLEAAEETGTLKRKRGGGKQASTRTKVLQDSLGPLNLSPQNSVAIKPVEADMPDDSAEDKLTHSLYVNQRLLQQPTPKTEAICFNLIQIIRAIGSVLSATFKHEHQDLQKYKRGFTTAGKGASELTNAVMSCSRAFTSVIVGLGKIAGKDFENRLTGPVVFESVKLFKNVIDIISDAARLTASTQLAELERSQKARDKVLNTIKDRDASRQLSRFVNSIVEYLDKTNHASREIFEGYLFVLLERVGKLLYYSYFGKYKSAAISGDLALPPAQDHPDVIARQKKETLAIRFEVEGLMSMLNRAIELAPYHLNPQAEVSSTSSRTSKAVKLARSLTQKAQPKASKVPLSTHAKDRLQRTLIKCMWNEKEEDELSNVLRMPARLAAMPPVPKLEEKNVDEWFQEKVWRLVGLDLLESKIQW</sequence>
<protein>
    <submittedName>
        <fullName evidence="1">Uncharacterized protein</fullName>
    </submittedName>
</protein>
<proteinExistence type="predicted"/>
<accession>A0A6A5ZU14</accession>
<dbReference type="OrthoDB" id="202825at2759"/>
<evidence type="ECO:0000313" key="2">
    <source>
        <dbReference type="Proteomes" id="UP000799770"/>
    </source>
</evidence>
<dbReference type="EMBL" id="ML977310">
    <property type="protein sequence ID" value="KAF2122979.1"/>
    <property type="molecule type" value="Genomic_DNA"/>
</dbReference>
<organism evidence="1 2">
    <name type="scientific">Lophiotrema nucula</name>
    <dbReference type="NCBI Taxonomy" id="690887"/>
    <lineage>
        <taxon>Eukaryota</taxon>
        <taxon>Fungi</taxon>
        <taxon>Dikarya</taxon>
        <taxon>Ascomycota</taxon>
        <taxon>Pezizomycotina</taxon>
        <taxon>Dothideomycetes</taxon>
        <taxon>Pleosporomycetidae</taxon>
        <taxon>Pleosporales</taxon>
        <taxon>Lophiotremataceae</taxon>
        <taxon>Lophiotrema</taxon>
    </lineage>
</organism>
<gene>
    <name evidence="1" type="ORF">BDV96DRAFT_12945</name>
</gene>